<sequence length="137" mass="16631">EVIDDFDILLRYYKEYRFNINLFPASSDDDKCPIKWPDGKNHYYFADVKGYLWPGDTWMSWQINSGLICDAPRVNCKKEYMHHAWFDIYSAEFNYLFYLSHLYYGSLWPAITLCQAKWRVGFRILFKSGEFFYIFIF</sequence>
<reference evidence="1" key="1">
    <citation type="journal article" date="2014" name="Front. Microbiol.">
        <title>High frequency of phylogenetically diverse reductive dehalogenase-homologous genes in deep subseafloor sedimentary metagenomes.</title>
        <authorList>
            <person name="Kawai M."/>
            <person name="Futagami T."/>
            <person name="Toyoda A."/>
            <person name="Takaki Y."/>
            <person name="Nishi S."/>
            <person name="Hori S."/>
            <person name="Arai W."/>
            <person name="Tsubouchi T."/>
            <person name="Morono Y."/>
            <person name="Uchiyama I."/>
            <person name="Ito T."/>
            <person name="Fujiyama A."/>
            <person name="Inagaki F."/>
            <person name="Takami H."/>
        </authorList>
    </citation>
    <scope>NUCLEOTIDE SEQUENCE</scope>
    <source>
        <strain evidence="1">Expedition CK06-06</strain>
    </source>
</reference>
<accession>X1PJ90</accession>
<feature type="non-terminal residue" evidence="1">
    <location>
        <position position="137"/>
    </location>
</feature>
<dbReference type="AlphaFoldDB" id="X1PJ90"/>
<organism evidence="1">
    <name type="scientific">marine sediment metagenome</name>
    <dbReference type="NCBI Taxonomy" id="412755"/>
    <lineage>
        <taxon>unclassified sequences</taxon>
        <taxon>metagenomes</taxon>
        <taxon>ecological metagenomes</taxon>
    </lineage>
</organism>
<proteinExistence type="predicted"/>
<protein>
    <submittedName>
        <fullName evidence="1">Uncharacterized protein</fullName>
    </submittedName>
</protein>
<name>X1PJ90_9ZZZZ</name>
<gene>
    <name evidence="1" type="ORF">S06H3_63334</name>
</gene>
<dbReference type="EMBL" id="BARV01041988">
    <property type="protein sequence ID" value="GAI55908.1"/>
    <property type="molecule type" value="Genomic_DNA"/>
</dbReference>
<evidence type="ECO:0000313" key="1">
    <source>
        <dbReference type="EMBL" id="GAI55908.1"/>
    </source>
</evidence>
<comment type="caution">
    <text evidence="1">The sequence shown here is derived from an EMBL/GenBank/DDBJ whole genome shotgun (WGS) entry which is preliminary data.</text>
</comment>
<feature type="non-terminal residue" evidence="1">
    <location>
        <position position="1"/>
    </location>
</feature>